<dbReference type="InterPro" id="IPR027866">
    <property type="entry name" value="RESF1"/>
</dbReference>
<sequence>MDWSRGNLNNCHVNPESQQYSVPAVSTAGHSLPNQASCQPQNTSSHGQRVGEQVTRQESLIQNLLKASSAEKILKIQQKASRRQVAKSQGSSVSYNVPTSTPNYRGQTNSVHFNVSGYRPQNITNPDQQAALQSLAGAPQAYTNNQPNKSYSGNGSYVYAQPAQQPVPHFETYANGQNVRPVQSLQRPHRQNVPPAAYDLSAALQQQRWNNPAHSNPTTKNPKDCVGGQQTGFRQNIQNGSLVGSSFAENPLESLHANAGLQALPPYATTAANPARSVQSDQLYTNQSANYQSSNYQTPVPNLAEQSTNASECQGGELDPNASQSVQEAIAEYFKVRCTLITLAREHKLQRQHMQLLLADCQGGAGTQNASSDTSAAGHQMVSTNAMPPPPISKRQIAQQMGLQGTSVPFSNNASSYGRRQDGTSHNIPTAPQTGNLLANNVPQGFYTMAHNVPQQGVNSMAHNVSQQGVNAMAHNVPQQGVNSMAHNVPQQGINAMAHNVPQQGVNAMAHNVPQQGVNATAHNVPQQGVNAMAHNVPQQGVNAMAHNVYQQGFNATAHNVPQQRVNATAHNVPQQGIHAMAHNVSQQGIHATAHNVPQQDVNATAHNVSQQDVNATAHYFPQQGVNATARNVPQEGDNAVVFNVPQQGSNALANHLPQSVNPKANKTSSNHQVYQMDGRNGPAVNYTVFNGDDYSQVVASQAQSSEIRQNTGRYLRKLLTQQSVAIKENLLDHCVVNGSPNKATQLSGSPQSIVSNMSHSTMNVLPNNMPGFFVAQESSLSSPVSESVTNSSPAFNVNSTNIGSGSLEALETCLSLWKTTSPVISSNEQETARLDQKVSPLKASESGTNPSNDVCTVPVVNEGVATEVSVQKQDTLPSNQLKGAEPQIAIVSPLVQEKLNRSKEQQPPKEYEQCHVVQQGNVRSLEANSKEKLVSYLMNMENLAEINDNEFLDKIKSLNDFDFVKSGLRNTETQAKNVSPPTHCDLEGLTSVPAPDNDPAVEPLRENIIENSNGETTNDDSDGDLQIISVCSLAEGNTFYDSSVAHMFAVDSLPSEDKSMLDIKKEPEEPAEEELHTGSVETFIDSRDSEMATKAANPETKAGVPSGSADCLQESAKLVYSVATTSSDETPFAEFQSSVVSDQLSELLTEFPFGIKNYVSEDKLERVYWPGDRDAVKGVTRTEPTAFQTVPLPTSQEMTGATTGSVHHGPANGDVDRMSLPAPLESSTAESRSLDVCQEKSFAEMVSSTIKQMTVTETVTTLLSEVETATAPIHQVMTVEENVSVLVSQNKNVEEILSIPTNQADAVAESVSVSQEMTDESVASPIYQIVVDRVPTNQESTLSEGLSSTAKQNSAVLEKKAKDETVPHMNANLSEQSECMNNAVLDHDKEPLHIKTECQEACEETDKSGTEPSKEHDQAEFMNIPVLDLDKESLCIKTECQEACEETDKSGTAPSKEHDQVEFMNIPVLDHDKEPLHIKTECQEACEETDTSGTEPSKEPESTDEKSETVLGKDSKTPDQNMFCCLFSWLNYSYGSAPKKCFCKVPDQTQDSAQDKSSTIPVIKEDPSKSYAKSKAEFKMQLSTEDKKPKQEMKSPVAETSDLRSKTVSQKNNLSPKSLNTGKKHRKQNYDKSKLLHSSKKSEKLVVKTDFLKNRPYHKERERSADSPSSTDHETKNRVSKDFDVNCPSVEKASPSRQTTQDKSLKRPRSSLDGEWSSQRSSGAEKKRKESSTGLKGQEDKQNTPKDKKVLTIQEYLQRKRSKDTPSKWQEHQPQQANGCPTTEKRQSLKEKHKVGLSGNGCRSSTSKNRSPAKFRSPSSRFHKEQPGTRKGSNHHKKEKTKPNMSHGADLSQQRNLLKRHFKAHGLEKDHSGRTYSSIKEKIYLTPCALAGAERPSREGIRLTKLEIRSSPEEKRRRLSEPNSRGRVSSSFKKGAESPKMLEFKLCPELLSGISTSQERLGESKTVREKYTVEGIKSNKEAWYKDVPFKKHKFDGEECEGNPQPDASTDKETVRQSQDSKTTFDAYKKKYLEKRSKSCDSSLSN</sequence>
<feature type="compositionally biased region" description="Polar residues" evidence="1">
    <location>
        <begin position="1607"/>
        <end position="1622"/>
    </location>
</feature>
<evidence type="ECO:0000256" key="1">
    <source>
        <dbReference type="SAM" id="MobiDB-lite"/>
    </source>
</evidence>
<feature type="region of interest" description="Disordered" evidence="1">
    <location>
        <begin position="1995"/>
        <end position="2022"/>
    </location>
</feature>
<feature type="compositionally biased region" description="Polar residues" evidence="1">
    <location>
        <begin position="1922"/>
        <end position="1933"/>
    </location>
</feature>
<organism evidence="3">
    <name type="scientific">Xenopus laevis</name>
    <name type="common">African clawed frog</name>
    <dbReference type="NCBI Taxonomy" id="8355"/>
    <lineage>
        <taxon>Eukaryota</taxon>
        <taxon>Metazoa</taxon>
        <taxon>Chordata</taxon>
        <taxon>Craniata</taxon>
        <taxon>Vertebrata</taxon>
        <taxon>Euteleostomi</taxon>
        <taxon>Amphibia</taxon>
        <taxon>Batrachia</taxon>
        <taxon>Anura</taxon>
        <taxon>Pipoidea</taxon>
        <taxon>Pipidae</taxon>
        <taxon>Xenopodinae</taxon>
        <taxon>Xenopus</taxon>
        <taxon>Xenopus</taxon>
    </lineage>
</organism>
<reference evidence="3" key="1">
    <citation type="submission" date="2022-04" db="UniProtKB">
        <authorList>
            <consortium name="RefSeq"/>
        </authorList>
    </citation>
    <scope>IDENTIFICATION</scope>
    <source>
        <strain evidence="2 3">J_2021</strain>
        <tissue evidence="3 4">Erythrocytes</tissue>
    </source>
</reference>
<dbReference type="PANTHER" id="PTHR21604:SF0">
    <property type="entry name" value="RETROELEMENT SILENCING FACTOR 1"/>
    <property type="match status" value="1"/>
</dbReference>
<dbReference type="RefSeq" id="XP_041443805.1">
    <property type="nucleotide sequence ID" value="XM_041587871.1"/>
</dbReference>
<feature type="compositionally biased region" description="Polar residues" evidence="1">
    <location>
        <begin position="292"/>
        <end position="312"/>
    </location>
</feature>
<dbReference type="GO" id="GO:1990226">
    <property type="term" value="F:histone methyltransferase binding"/>
    <property type="evidence" value="ECO:0000318"/>
    <property type="project" value="GO_Central"/>
</dbReference>
<name>A0A1L8GQI9_XENLA</name>
<feature type="compositionally biased region" description="Polar residues" evidence="1">
    <location>
        <begin position="210"/>
        <end position="220"/>
    </location>
</feature>
<feature type="region of interest" description="Disordered" evidence="1">
    <location>
        <begin position="21"/>
        <end position="51"/>
    </location>
</feature>
<feature type="compositionally biased region" description="Polar residues" evidence="1">
    <location>
        <begin position="1551"/>
        <end position="1561"/>
    </location>
</feature>
<dbReference type="CTD" id="108712538"/>
<feature type="compositionally biased region" description="Basic and acidic residues" evidence="1">
    <location>
        <begin position="1724"/>
        <end position="1751"/>
    </location>
</feature>
<dbReference type="Pfam" id="PF15395">
    <property type="entry name" value="DUF4617"/>
    <property type="match status" value="2"/>
</dbReference>
<evidence type="ECO:0000313" key="4">
    <source>
        <dbReference type="RefSeq" id="XP_041443805.1"/>
    </source>
</evidence>
<feature type="region of interest" description="Disordered" evidence="1">
    <location>
        <begin position="85"/>
        <end position="107"/>
    </location>
</feature>
<feature type="region of interest" description="Disordered" evidence="1">
    <location>
        <begin position="210"/>
        <end position="232"/>
    </location>
</feature>
<dbReference type="GO" id="GO:0005634">
    <property type="term" value="C:nucleus"/>
    <property type="evidence" value="ECO:0000318"/>
    <property type="project" value="GO_Central"/>
</dbReference>
<feature type="compositionally biased region" description="Polar residues" evidence="1">
    <location>
        <begin position="28"/>
        <end position="47"/>
    </location>
</feature>
<evidence type="ECO:0000313" key="2">
    <source>
        <dbReference type="Proteomes" id="UP000186698"/>
    </source>
</evidence>
<feature type="compositionally biased region" description="Basic and acidic residues" evidence="1">
    <location>
        <begin position="1497"/>
        <end position="1515"/>
    </location>
</feature>
<accession>A0A1L8GQI9</accession>
<dbReference type="OrthoDB" id="9909281at2759"/>
<evidence type="ECO:0000313" key="3">
    <source>
        <dbReference type="RefSeq" id="XP_018110256.1"/>
    </source>
</evidence>
<gene>
    <name evidence="3 4" type="primary">LOC108712538</name>
</gene>
<feature type="compositionally biased region" description="Basic and acidic residues" evidence="1">
    <location>
        <begin position="1564"/>
        <end position="1594"/>
    </location>
</feature>
<feature type="region of interest" description="Disordered" evidence="1">
    <location>
        <begin position="292"/>
        <end position="320"/>
    </location>
</feature>
<feature type="compositionally biased region" description="Polar residues" evidence="1">
    <location>
        <begin position="1773"/>
        <end position="1782"/>
    </location>
</feature>
<feature type="compositionally biased region" description="Polar residues" evidence="1">
    <location>
        <begin position="1802"/>
        <end position="1811"/>
    </location>
</feature>
<feature type="compositionally biased region" description="Basic and acidic residues" evidence="1">
    <location>
        <begin position="1629"/>
        <end position="1685"/>
    </location>
</feature>
<protein>
    <submittedName>
        <fullName evidence="3">Uncharacterized protein LOC108712538</fullName>
    </submittedName>
</protein>
<feature type="region of interest" description="Disordered" evidence="1">
    <location>
        <begin position="1485"/>
        <end position="1515"/>
    </location>
</feature>
<dbReference type="PaxDb" id="8355-A0A1L8GQI9"/>
<dbReference type="GeneID" id="108712538"/>
<dbReference type="Proteomes" id="UP000186698">
    <property type="component" value="Chromosome 3S"/>
</dbReference>
<feature type="compositionally biased region" description="Polar residues" evidence="1">
    <location>
        <begin position="86"/>
        <end position="107"/>
    </location>
</feature>
<dbReference type="KEGG" id="xla:108712538"/>
<proteinExistence type="predicted"/>
<dbReference type="Bgee" id="108712538">
    <property type="expression patterns" value="Expressed in egg cell and 19 other cell types or tissues"/>
</dbReference>
<keyword evidence="2" id="KW-1185">Reference proteome</keyword>
<feature type="region of interest" description="Disordered" evidence="1">
    <location>
        <begin position="1895"/>
        <end position="1937"/>
    </location>
</feature>
<feature type="compositionally biased region" description="Polar residues" evidence="1">
    <location>
        <begin position="1195"/>
        <end position="1206"/>
    </location>
</feature>
<dbReference type="PANTHER" id="PTHR21604">
    <property type="entry name" value="RETROELEMENT SILENCING FACTOR 1"/>
    <property type="match status" value="1"/>
</dbReference>
<dbReference type="RefSeq" id="XP_018110256.1">
    <property type="nucleotide sequence ID" value="XM_018254767.2"/>
</dbReference>
<feature type="compositionally biased region" description="Basic and acidic residues" evidence="1">
    <location>
        <begin position="1896"/>
        <end position="1921"/>
    </location>
</feature>
<feature type="region of interest" description="Disordered" evidence="1">
    <location>
        <begin position="1195"/>
        <end position="1234"/>
    </location>
</feature>
<feature type="region of interest" description="Disordered" evidence="1">
    <location>
        <begin position="1551"/>
        <end position="1874"/>
    </location>
</feature>